<dbReference type="RefSeq" id="WP_279860600.1">
    <property type="nucleotide sequence ID" value="NZ_JAODZU010000027.1"/>
</dbReference>
<accession>A0AA42HUY2</accession>
<reference evidence="1" key="1">
    <citation type="submission" date="2022-09" db="EMBL/GenBank/DDBJ databases">
        <title>Intensive care unit water sources are persistently colonized with multi-drug resistant bacteria and are the site of extensive horizontal gene transfer of antibiotic resistance genes.</title>
        <authorList>
            <person name="Diorio-Toth L."/>
        </authorList>
    </citation>
    <scope>NUCLEOTIDE SEQUENCE</scope>
    <source>
        <strain evidence="1">GD04130</strain>
    </source>
</reference>
<evidence type="ECO:0000313" key="2">
    <source>
        <dbReference type="Proteomes" id="UP001158297"/>
    </source>
</evidence>
<dbReference type="AlphaFoldDB" id="A0AA42HUY2"/>
<dbReference type="EMBL" id="JAODZU010000027">
    <property type="protein sequence ID" value="MDH0364798.1"/>
    <property type="molecule type" value="Genomic_DNA"/>
</dbReference>
<proteinExistence type="predicted"/>
<dbReference type="Proteomes" id="UP001158297">
    <property type="component" value="Unassembled WGS sequence"/>
</dbReference>
<organism evidence="1 2">
    <name type="scientific">Comamonas aquatica</name>
    <dbReference type="NCBI Taxonomy" id="225991"/>
    <lineage>
        <taxon>Bacteria</taxon>
        <taxon>Pseudomonadati</taxon>
        <taxon>Pseudomonadota</taxon>
        <taxon>Betaproteobacteria</taxon>
        <taxon>Burkholderiales</taxon>
        <taxon>Comamonadaceae</taxon>
        <taxon>Comamonas</taxon>
    </lineage>
</organism>
<evidence type="ECO:0000313" key="1">
    <source>
        <dbReference type="EMBL" id="MDH0364798.1"/>
    </source>
</evidence>
<sequence>MALFSGLRGTLKVSKAIQLLAAQMNRHSLRANVPDLSKRLIFSLIHRYPALALYKASPELLASAALSGGVKFFDEKQEKDFGSALFALHQDFLTSCVFKSIDTSNLNPENSVLYKEAMSCFDSGKAR</sequence>
<comment type="caution">
    <text evidence="1">The sequence shown here is derived from an EMBL/GenBank/DDBJ whole genome shotgun (WGS) entry which is preliminary data.</text>
</comment>
<protein>
    <submittedName>
        <fullName evidence="1">Uncharacterized protein</fullName>
    </submittedName>
</protein>
<gene>
    <name evidence="1" type="ORF">N7330_17325</name>
</gene>
<name>A0AA42HUY2_9BURK</name>